<dbReference type="AlphaFoldDB" id="A0A9W7A8L0"/>
<name>A0A9W7A8L0_9STRA</name>
<dbReference type="InterPro" id="IPR004245">
    <property type="entry name" value="DUF229"/>
</dbReference>
<dbReference type="PANTHER" id="PTHR10974">
    <property type="entry name" value="FI08016P-RELATED"/>
    <property type="match status" value="1"/>
</dbReference>
<dbReference type="PANTHER" id="PTHR10974:SF1">
    <property type="entry name" value="FI08016P-RELATED"/>
    <property type="match status" value="1"/>
</dbReference>
<dbReference type="Pfam" id="PF02995">
    <property type="entry name" value="DUF229"/>
    <property type="match status" value="1"/>
</dbReference>
<gene>
    <name evidence="1" type="ORF">TL16_g04703</name>
</gene>
<sequence length="480" mass="53315">MALYAGTTFEDFNEGGGRTGTDWLFDVAAAEGFAVSWFDEGIDNKDNTRNGSAWTVDHDQSYLGDMQFWYSQRPGRVIGDYAWPTAAQADNLMPKWNDKTLVEPVRSAPSMCEIKGPVESFPSSLYFPRHYPVCPGNVALYEHGIDYLDSFLKLNRGMRRAGFATFLESHITQAAFPSFDKEVAEKLRQWTSEGSEAAMGNSAMFVWGDHGFHYMTESTTSSGRSAHKQPAGWLLLPKAWAVANPDMYSALIGNAASLVSHFDMHMTLRHILTGSKEVPVSNNEPLEEKDVHVFNLVKEKGVTSLLSAPFTDANRTCTDAGVPTAFCPCHILECSKDLNENDAIAKRLEVFAQKVNDAFVKAEVDDICAPMVAGNRDVLTEEEYGLKNEAGCEMTVGKDGKINLSISVVQKEWNWKWRVPVTISEKGEPTVAGAFISQSQWGPHFEKCIPKFLKKFGLESKQDLLTKTGVNSVKDFCYCE</sequence>
<dbReference type="GO" id="GO:0005615">
    <property type="term" value="C:extracellular space"/>
    <property type="evidence" value="ECO:0007669"/>
    <property type="project" value="TreeGrafter"/>
</dbReference>
<evidence type="ECO:0000313" key="2">
    <source>
        <dbReference type="Proteomes" id="UP001162640"/>
    </source>
</evidence>
<dbReference type="EMBL" id="BLQM01000132">
    <property type="protein sequence ID" value="GMH67544.1"/>
    <property type="molecule type" value="Genomic_DNA"/>
</dbReference>
<evidence type="ECO:0000313" key="1">
    <source>
        <dbReference type="EMBL" id="GMH67544.1"/>
    </source>
</evidence>
<protein>
    <submittedName>
        <fullName evidence="1">Uncharacterized protein</fullName>
    </submittedName>
</protein>
<comment type="caution">
    <text evidence="1">The sequence shown here is derived from an EMBL/GenBank/DDBJ whole genome shotgun (WGS) entry which is preliminary data.</text>
</comment>
<accession>A0A9W7A8L0</accession>
<dbReference type="Proteomes" id="UP001162640">
    <property type="component" value="Unassembled WGS sequence"/>
</dbReference>
<proteinExistence type="predicted"/>
<reference evidence="2" key="1">
    <citation type="journal article" date="2023" name="Commun. Biol.">
        <title>Genome analysis of Parmales, the sister group of diatoms, reveals the evolutionary specialization of diatoms from phago-mixotrophs to photoautotrophs.</title>
        <authorList>
            <person name="Ban H."/>
            <person name="Sato S."/>
            <person name="Yoshikawa S."/>
            <person name="Yamada K."/>
            <person name="Nakamura Y."/>
            <person name="Ichinomiya M."/>
            <person name="Sato N."/>
            <person name="Blanc-Mathieu R."/>
            <person name="Endo H."/>
            <person name="Kuwata A."/>
            <person name="Ogata H."/>
        </authorList>
    </citation>
    <scope>NUCLEOTIDE SEQUENCE [LARGE SCALE GENOMIC DNA]</scope>
</reference>
<organism evidence="1 2">
    <name type="scientific">Triparma laevis f. inornata</name>
    <dbReference type="NCBI Taxonomy" id="1714386"/>
    <lineage>
        <taxon>Eukaryota</taxon>
        <taxon>Sar</taxon>
        <taxon>Stramenopiles</taxon>
        <taxon>Ochrophyta</taxon>
        <taxon>Bolidophyceae</taxon>
        <taxon>Parmales</taxon>
        <taxon>Triparmaceae</taxon>
        <taxon>Triparma</taxon>
    </lineage>
</organism>